<feature type="compositionally biased region" description="Gly residues" evidence="1">
    <location>
        <begin position="61"/>
        <end position="74"/>
    </location>
</feature>
<proteinExistence type="predicted"/>
<accession>A0ABR2EEF4</accession>
<dbReference type="EMBL" id="JBBPBM010000015">
    <property type="protein sequence ID" value="KAK8559036.1"/>
    <property type="molecule type" value="Genomic_DNA"/>
</dbReference>
<feature type="region of interest" description="Disordered" evidence="1">
    <location>
        <begin position="1"/>
        <end position="29"/>
    </location>
</feature>
<gene>
    <name evidence="2" type="ORF">V6N12_042324</name>
</gene>
<feature type="region of interest" description="Disordered" evidence="1">
    <location>
        <begin position="54"/>
        <end position="74"/>
    </location>
</feature>
<evidence type="ECO:0000313" key="3">
    <source>
        <dbReference type="Proteomes" id="UP001472677"/>
    </source>
</evidence>
<comment type="caution">
    <text evidence="2">The sequence shown here is derived from an EMBL/GenBank/DDBJ whole genome shotgun (WGS) entry which is preliminary data.</text>
</comment>
<sequence length="98" mass="10358">MTEDGSTGGFSDGPTVSNDALQTRQRKKRKLDQHVEAFVSVGFIVPFNNLGDDRFEDENAAGGGGGREGGGGGTDVRRCWWCGGTGAAKVKRTTGKCY</sequence>
<feature type="compositionally biased region" description="Polar residues" evidence="1">
    <location>
        <begin position="14"/>
        <end position="23"/>
    </location>
</feature>
<evidence type="ECO:0000256" key="1">
    <source>
        <dbReference type="SAM" id="MobiDB-lite"/>
    </source>
</evidence>
<keyword evidence="3" id="KW-1185">Reference proteome</keyword>
<reference evidence="2 3" key="1">
    <citation type="journal article" date="2024" name="G3 (Bethesda)">
        <title>Genome assembly of Hibiscus sabdariffa L. provides insights into metabolisms of medicinal natural products.</title>
        <authorList>
            <person name="Kim T."/>
        </authorList>
    </citation>
    <scope>NUCLEOTIDE SEQUENCE [LARGE SCALE GENOMIC DNA]</scope>
    <source>
        <strain evidence="2">TK-2024</strain>
        <tissue evidence="2">Old leaves</tissue>
    </source>
</reference>
<dbReference type="Proteomes" id="UP001472677">
    <property type="component" value="Unassembled WGS sequence"/>
</dbReference>
<protein>
    <submittedName>
        <fullName evidence="2">Uncharacterized protein</fullName>
    </submittedName>
</protein>
<name>A0ABR2EEF4_9ROSI</name>
<organism evidence="2 3">
    <name type="scientific">Hibiscus sabdariffa</name>
    <name type="common">roselle</name>
    <dbReference type="NCBI Taxonomy" id="183260"/>
    <lineage>
        <taxon>Eukaryota</taxon>
        <taxon>Viridiplantae</taxon>
        <taxon>Streptophyta</taxon>
        <taxon>Embryophyta</taxon>
        <taxon>Tracheophyta</taxon>
        <taxon>Spermatophyta</taxon>
        <taxon>Magnoliopsida</taxon>
        <taxon>eudicotyledons</taxon>
        <taxon>Gunneridae</taxon>
        <taxon>Pentapetalae</taxon>
        <taxon>rosids</taxon>
        <taxon>malvids</taxon>
        <taxon>Malvales</taxon>
        <taxon>Malvaceae</taxon>
        <taxon>Malvoideae</taxon>
        <taxon>Hibiscus</taxon>
    </lineage>
</organism>
<feature type="compositionally biased region" description="Gly residues" evidence="1">
    <location>
        <begin position="1"/>
        <end position="11"/>
    </location>
</feature>
<evidence type="ECO:0000313" key="2">
    <source>
        <dbReference type="EMBL" id="KAK8559036.1"/>
    </source>
</evidence>